<accession>A0AAV2CSL7</accession>
<dbReference type="Gene3D" id="1.25.40.10">
    <property type="entry name" value="Tetratricopeptide repeat domain"/>
    <property type="match status" value="1"/>
</dbReference>
<organism evidence="3 4">
    <name type="scientific">Linum trigynum</name>
    <dbReference type="NCBI Taxonomy" id="586398"/>
    <lineage>
        <taxon>Eukaryota</taxon>
        <taxon>Viridiplantae</taxon>
        <taxon>Streptophyta</taxon>
        <taxon>Embryophyta</taxon>
        <taxon>Tracheophyta</taxon>
        <taxon>Spermatophyta</taxon>
        <taxon>Magnoliopsida</taxon>
        <taxon>eudicotyledons</taxon>
        <taxon>Gunneridae</taxon>
        <taxon>Pentapetalae</taxon>
        <taxon>rosids</taxon>
        <taxon>fabids</taxon>
        <taxon>Malpighiales</taxon>
        <taxon>Linaceae</taxon>
        <taxon>Linum</taxon>
    </lineage>
</organism>
<dbReference type="EMBL" id="OZ034814">
    <property type="protein sequence ID" value="CAL1359126.1"/>
    <property type="molecule type" value="Genomic_DNA"/>
</dbReference>
<proteinExistence type="predicted"/>
<reference evidence="3 4" key="1">
    <citation type="submission" date="2024-04" db="EMBL/GenBank/DDBJ databases">
        <authorList>
            <person name="Fracassetti M."/>
        </authorList>
    </citation>
    <scope>NUCLEOTIDE SEQUENCE [LARGE SCALE GENOMIC DNA]</scope>
</reference>
<dbReference type="PANTHER" id="PTHR47926">
    <property type="entry name" value="PENTATRICOPEPTIDE REPEAT-CONTAINING PROTEIN"/>
    <property type="match status" value="1"/>
</dbReference>
<protein>
    <recommendedName>
        <fullName evidence="5">Pentatricopeptide repeat-containing protein</fullName>
    </recommendedName>
</protein>
<dbReference type="Proteomes" id="UP001497516">
    <property type="component" value="Chromosome 10"/>
</dbReference>
<dbReference type="AlphaFoldDB" id="A0AAV2CSL7"/>
<keyword evidence="1" id="KW-0677">Repeat</keyword>
<name>A0AAV2CSL7_9ROSI</name>
<dbReference type="GO" id="GO:0003723">
    <property type="term" value="F:RNA binding"/>
    <property type="evidence" value="ECO:0007669"/>
    <property type="project" value="InterPro"/>
</dbReference>
<dbReference type="NCBIfam" id="TIGR00756">
    <property type="entry name" value="PPR"/>
    <property type="match status" value="1"/>
</dbReference>
<dbReference type="InterPro" id="IPR002885">
    <property type="entry name" value="PPR_rpt"/>
</dbReference>
<evidence type="ECO:0000256" key="1">
    <source>
        <dbReference type="ARBA" id="ARBA00022737"/>
    </source>
</evidence>
<dbReference type="InterPro" id="IPR046960">
    <property type="entry name" value="PPR_At4g14850-like_plant"/>
</dbReference>
<dbReference type="PROSITE" id="PS51375">
    <property type="entry name" value="PPR"/>
    <property type="match status" value="1"/>
</dbReference>
<feature type="repeat" description="PPR" evidence="2">
    <location>
        <begin position="78"/>
        <end position="112"/>
    </location>
</feature>
<keyword evidence="4" id="KW-1185">Reference proteome</keyword>
<gene>
    <name evidence="3" type="ORF">LTRI10_LOCUS6633</name>
</gene>
<evidence type="ECO:0000256" key="2">
    <source>
        <dbReference type="PROSITE-ProRule" id="PRU00708"/>
    </source>
</evidence>
<sequence>MDNGEKLPRRNLPLLASSLNLLCSNSKSLNQGQQIHQHVIASGSSGIQFVVTKLIQLYADCDDLDSSRKLFDVFPKPNVFAWTAILGFFSRNGMYEDCLENYGLMKSQGVSEDHLVFPEVMKACAQLTWLDGGMWVHGGVVV</sequence>
<dbReference type="GO" id="GO:0009451">
    <property type="term" value="P:RNA modification"/>
    <property type="evidence" value="ECO:0007669"/>
    <property type="project" value="InterPro"/>
</dbReference>
<dbReference type="PANTHER" id="PTHR47926:SF347">
    <property type="entry name" value="PENTATRICOPEPTIDE REPEAT-CONTAINING PROTEIN"/>
    <property type="match status" value="1"/>
</dbReference>
<evidence type="ECO:0000313" key="3">
    <source>
        <dbReference type="EMBL" id="CAL1359126.1"/>
    </source>
</evidence>
<evidence type="ECO:0000313" key="4">
    <source>
        <dbReference type="Proteomes" id="UP001497516"/>
    </source>
</evidence>
<evidence type="ECO:0008006" key="5">
    <source>
        <dbReference type="Google" id="ProtNLM"/>
    </source>
</evidence>
<dbReference type="InterPro" id="IPR011990">
    <property type="entry name" value="TPR-like_helical_dom_sf"/>
</dbReference>